<dbReference type="RefSeq" id="WP_206966547.1">
    <property type="nucleotide sequence ID" value="NZ_BAAAJJ010000008.1"/>
</dbReference>
<dbReference type="EMBL" id="JAFLRJ010000301">
    <property type="protein sequence ID" value="MBO0515594.1"/>
    <property type="molecule type" value="Genomic_DNA"/>
</dbReference>
<evidence type="ECO:0000313" key="1">
    <source>
        <dbReference type="EMBL" id="MBO0515594.1"/>
    </source>
</evidence>
<evidence type="ECO:0000313" key="2">
    <source>
        <dbReference type="Proteomes" id="UP000664167"/>
    </source>
</evidence>
<dbReference type="InterPro" id="IPR054058">
    <property type="entry name" value="HTH_67"/>
</dbReference>
<proteinExistence type="predicted"/>
<reference evidence="1" key="1">
    <citation type="submission" date="2021-03" db="EMBL/GenBank/DDBJ databases">
        <title>Streptomyces poriferae sp. nov., a novel marine sponge-derived Actinobacteria species with anti-MRSA activity.</title>
        <authorList>
            <person name="Sandoval-Powers M."/>
            <person name="Kralova S."/>
            <person name="Nguyen G.-S."/>
            <person name="Fawwal D."/>
            <person name="Degnes K."/>
            <person name="Klinkenberg G."/>
            <person name="Sletta H."/>
            <person name="Wentzel A."/>
            <person name="Liles M.R."/>
        </authorList>
    </citation>
    <scope>NUCLEOTIDE SEQUENCE</scope>
    <source>
        <strain evidence="1">DSM 41794</strain>
    </source>
</reference>
<dbReference type="Pfam" id="PF21863">
    <property type="entry name" value="HTH_67"/>
    <property type="match status" value="1"/>
</dbReference>
<keyword evidence="2" id="KW-1185">Reference proteome</keyword>
<dbReference type="Proteomes" id="UP000664167">
    <property type="component" value="Unassembled WGS sequence"/>
</dbReference>
<name>A0A939FC57_9ACTN</name>
<dbReference type="AlphaFoldDB" id="A0A939FC57"/>
<organism evidence="1 2">
    <name type="scientific">Streptomyces beijiangensis</name>
    <dbReference type="NCBI Taxonomy" id="163361"/>
    <lineage>
        <taxon>Bacteria</taxon>
        <taxon>Bacillati</taxon>
        <taxon>Actinomycetota</taxon>
        <taxon>Actinomycetes</taxon>
        <taxon>Kitasatosporales</taxon>
        <taxon>Streptomycetaceae</taxon>
        <taxon>Streptomyces</taxon>
    </lineage>
</organism>
<accession>A0A939FC57</accession>
<comment type="caution">
    <text evidence="1">The sequence shown here is derived from an EMBL/GenBank/DDBJ whole genome shotgun (WGS) entry which is preliminary data.</text>
</comment>
<dbReference type="NCBIfam" id="NF047719">
    <property type="entry name" value="SCO6745_fam_HTH"/>
    <property type="match status" value="1"/>
</dbReference>
<protein>
    <recommendedName>
        <fullName evidence="3">SalK</fullName>
    </recommendedName>
</protein>
<gene>
    <name evidence="1" type="ORF">J0695_27960</name>
</gene>
<sequence length="285" mass="29843">MTSLLAGKQCHGALNPLHSLIYFAPEAEEEFSAAGLEKGRMGYFAGRAAAMGAVGAGVVAATFYNFSPALVAAHIPRAWDLAAPASVLTARLKAVDRVLRRLLGDSVADDPEVREAAELATTATEACAAAGRPLYAAHADLPAPGPAHLALWHAVTVLREYRGDGHLAALSTAGLDGLEALITHTATGEGFAEEFARHSRGWSAPEWEAAQARLRARGVLDFEGRLTALGHELRSGVEEVTDGLARAPYEHLGQAAVERLTEIGGRLSRTALANGAFPPGVFAGR</sequence>
<evidence type="ECO:0008006" key="3">
    <source>
        <dbReference type="Google" id="ProtNLM"/>
    </source>
</evidence>